<keyword evidence="5" id="KW-0723">Serine/threonine-protein kinase</keyword>
<keyword evidence="5" id="KW-0418">Kinase</keyword>
<proteinExistence type="inferred from homology"/>
<dbReference type="PROSITE" id="PS00108">
    <property type="entry name" value="PROTEIN_KINASE_ST"/>
    <property type="match status" value="1"/>
</dbReference>
<dbReference type="InterPro" id="IPR008271">
    <property type="entry name" value="Ser/Thr_kinase_AS"/>
</dbReference>
<dbReference type="PANTHER" id="PTHR11909">
    <property type="entry name" value="CASEIN KINASE-RELATED"/>
    <property type="match status" value="1"/>
</dbReference>
<dbReference type="PROSITE" id="PS50011">
    <property type="entry name" value="PROTEIN_KINASE_DOM"/>
    <property type="match status" value="1"/>
</dbReference>
<evidence type="ECO:0000259" key="7">
    <source>
        <dbReference type="PROSITE" id="PS50011"/>
    </source>
</evidence>
<organism evidence="8 9">
    <name type="scientific">Tritrichomonas musculus</name>
    <dbReference type="NCBI Taxonomy" id="1915356"/>
    <lineage>
        <taxon>Eukaryota</taxon>
        <taxon>Metamonada</taxon>
        <taxon>Parabasalia</taxon>
        <taxon>Tritrichomonadida</taxon>
        <taxon>Tritrichomonadidae</taxon>
        <taxon>Tritrichomonas</taxon>
    </lineage>
</organism>
<feature type="domain" description="Protein kinase" evidence="7">
    <location>
        <begin position="19"/>
        <end position="281"/>
    </location>
</feature>
<dbReference type="EMBL" id="JAPFFF010000002">
    <property type="protein sequence ID" value="KAK8897578.1"/>
    <property type="molecule type" value="Genomic_DNA"/>
</dbReference>
<evidence type="ECO:0000313" key="8">
    <source>
        <dbReference type="EMBL" id="KAK8897578.1"/>
    </source>
</evidence>
<keyword evidence="9" id="KW-1185">Reference proteome</keyword>
<dbReference type="InterPro" id="IPR050235">
    <property type="entry name" value="CK1_Ser-Thr_kinase"/>
</dbReference>
<gene>
    <name evidence="8" type="ORF">M9Y10_015537</name>
</gene>
<keyword evidence="3 4" id="KW-0067">ATP-binding</keyword>
<reference evidence="8 9" key="1">
    <citation type="submission" date="2024-04" db="EMBL/GenBank/DDBJ databases">
        <title>Tritrichomonas musculus Genome.</title>
        <authorList>
            <person name="Alves-Ferreira E."/>
            <person name="Grigg M."/>
            <person name="Lorenzi H."/>
            <person name="Galac M."/>
        </authorList>
    </citation>
    <scope>NUCLEOTIDE SEQUENCE [LARGE SCALE GENOMIC DNA]</scope>
    <source>
        <strain evidence="8 9">EAF2021</strain>
    </source>
</reference>
<evidence type="ECO:0000256" key="5">
    <source>
        <dbReference type="RuleBase" id="RU000304"/>
    </source>
</evidence>
<evidence type="ECO:0000256" key="2">
    <source>
        <dbReference type="ARBA" id="ARBA00022741"/>
    </source>
</evidence>
<dbReference type="EC" id="2.7.11.1" evidence="1"/>
<comment type="caution">
    <text evidence="8">The sequence shown here is derived from an EMBL/GenBank/DDBJ whole genome shotgun (WGS) entry which is preliminary data.</text>
</comment>
<dbReference type="Pfam" id="PF00069">
    <property type="entry name" value="Pkinase"/>
    <property type="match status" value="1"/>
</dbReference>
<comment type="similarity">
    <text evidence="5">Belongs to the protein kinase superfamily.</text>
</comment>
<dbReference type="Gene3D" id="1.10.510.10">
    <property type="entry name" value="Transferase(Phosphotransferase) domain 1"/>
    <property type="match status" value="1"/>
</dbReference>
<name>A0ABR2L2J6_9EUKA</name>
<dbReference type="InterPro" id="IPR011009">
    <property type="entry name" value="Kinase-like_dom_sf"/>
</dbReference>
<dbReference type="InterPro" id="IPR000719">
    <property type="entry name" value="Prot_kinase_dom"/>
</dbReference>
<protein>
    <recommendedName>
        <fullName evidence="1">non-specific serine/threonine protein kinase</fullName>
        <ecNumber evidence="1">2.7.11.1</ecNumber>
    </recommendedName>
</protein>
<dbReference type="Proteomes" id="UP001470230">
    <property type="component" value="Unassembled WGS sequence"/>
</dbReference>
<dbReference type="PROSITE" id="PS00107">
    <property type="entry name" value="PROTEIN_KINASE_ATP"/>
    <property type="match status" value="1"/>
</dbReference>
<keyword evidence="5" id="KW-0808">Transferase</keyword>
<evidence type="ECO:0000256" key="3">
    <source>
        <dbReference type="ARBA" id="ARBA00022840"/>
    </source>
</evidence>
<dbReference type="SUPFAM" id="SSF56112">
    <property type="entry name" value="Protein kinase-like (PK-like)"/>
    <property type="match status" value="1"/>
</dbReference>
<evidence type="ECO:0000313" key="9">
    <source>
        <dbReference type="Proteomes" id="UP001470230"/>
    </source>
</evidence>
<feature type="compositionally biased region" description="Polar residues" evidence="6">
    <location>
        <begin position="368"/>
        <end position="383"/>
    </location>
</feature>
<accession>A0ABR2L2J6</accession>
<evidence type="ECO:0000256" key="1">
    <source>
        <dbReference type="ARBA" id="ARBA00012513"/>
    </source>
</evidence>
<dbReference type="SMART" id="SM00220">
    <property type="entry name" value="S_TKc"/>
    <property type="match status" value="1"/>
</dbReference>
<keyword evidence="2 4" id="KW-0547">Nucleotide-binding</keyword>
<feature type="region of interest" description="Disordered" evidence="6">
    <location>
        <begin position="342"/>
        <end position="383"/>
    </location>
</feature>
<feature type="compositionally biased region" description="Basic and acidic residues" evidence="6">
    <location>
        <begin position="342"/>
        <end position="355"/>
    </location>
</feature>
<dbReference type="InterPro" id="IPR017441">
    <property type="entry name" value="Protein_kinase_ATP_BS"/>
</dbReference>
<evidence type="ECO:0000256" key="4">
    <source>
        <dbReference type="PROSITE-ProRule" id="PRU10141"/>
    </source>
</evidence>
<feature type="binding site" evidence="4">
    <location>
        <position position="48"/>
    </location>
    <ligand>
        <name>ATP</name>
        <dbReference type="ChEBI" id="CHEBI:30616"/>
    </ligand>
</feature>
<evidence type="ECO:0000256" key="6">
    <source>
        <dbReference type="SAM" id="MobiDB-lite"/>
    </source>
</evidence>
<sequence length="383" mass="44807">MTESTDRRIIPPGNVIDGYEIIDLIGVGGFGGIYKVKNQKTDQIYAMKTESLSSKRHLIPKESEILKELHEDFFPKYQQSGISEQYQINYLIMNCLGVSIDEIQTYHEYNLDIEIVYHVCLIMLGIIKSFHSHGFVHRDIKPNNFLIQHNQNFPLVLIDFGLSKRHIDPETNKPFPCEKEHSFLGTRKYSSNNVLQFLSCGRRDDLISWFYSFLDLACGKLPWSEVKSDEKVIEIRKSFKLSDLEYKFPEEFQQIYDYLMTLDYGDEPDYDRITKLYQSGMENDLVFVGQFDWPSFIEQHSNLGKFQKEVTQYTLNYINKKNREKQKILDNEAKQENKVKQLNVEKTENEDKQENEANNIEQGKIGNKNEQSVPEDSGNCLIQ</sequence>